<evidence type="ECO:0000313" key="9">
    <source>
        <dbReference type="EMBL" id="TQN28509.1"/>
    </source>
</evidence>
<comment type="pathway">
    <text evidence="1 6">Cell wall biogenesis; peptidoglycan biosynthesis.</text>
</comment>
<dbReference type="InterPro" id="IPR036365">
    <property type="entry name" value="PGBD-like_sf"/>
</dbReference>
<dbReference type="InterPro" id="IPR038063">
    <property type="entry name" value="Transpep_catalytic_dom"/>
</dbReference>
<sequence length="253" mass="26381">MAICSSERVVRYTARTLALALSTLAVTGAGAAVGGMAPAAAGGAVAHAAPSPADSPSDLLLKGDSGPEVEELQEQLRSLGYWVGPVDGEYGELTVQAVYALQKTAGIARDGVVGPDTRAALDDGTAPEATASGDVVEVDLDRQLLLVVSDGEVERVFNTSTGSGEMYESQGELRRAVTPTGEYTVFRDVDGVDSGPLGDLYRPKYFNGGIAVHGYSSVPPYPASHGCVRVSNAAMDWLWDEGSLDYNSPVHVY</sequence>
<evidence type="ECO:0000313" key="10">
    <source>
        <dbReference type="Proteomes" id="UP000317422"/>
    </source>
</evidence>
<dbReference type="PROSITE" id="PS52029">
    <property type="entry name" value="LD_TPASE"/>
    <property type="match status" value="1"/>
</dbReference>
<gene>
    <name evidence="9" type="ORF">FHX37_3854</name>
</gene>
<dbReference type="InterPro" id="IPR050979">
    <property type="entry name" value="LD-transpeptidase"/>
</dbReference>
<accession>A0A543N9M9</accession>
<dbReference type="RefSeq" id="WP_394344519.1">
    <property type="nucleotide sequence ID" value="NZ_VFQC01000002.1"/>
</dbReference>
<dbReference type="InterPro" id="IPR036366">
    <property type="entry name" value="PGBDSf"/>
</dbReference>
<dbReference type="InterPro" id="IPR002477">
    <property type="entry name" value="Peptidoglycan-bd-like"/>
</dbReference>
<dbReference type="GO" id="GO:0008360">
    <property type="term" value="P:regulation of cell shape"/>
    <property type="evidence" value="ECO:0007669"/>
    <property type="project" value="UniProtKB-UniRule"/>
</dbReference>
<dbReference type="SUPFAM" id="SSF141523">
    <property type="entry name" value="L,D-transpeptidase catalytic domain-like"/>
    <property type="match status" value="1"/>
</dbReference>
<dbReference type="UniPathway" id="UPA00219"/>
<dbReference type="CDD" id="cd16913">
    <property type="entry name" value="YkuD_like"/>
    <property type="match status" value="1"/>
</dbReference>
<feature type="signal peptide" evidence="7">
    <location>
        <begin position="1"/>
        <end position="31"/>
    </location>
</feature>
<keyword evidence="2" id="KW-0808">Transferase</keyword>
<dbReference type="Gene3D" id="2.40.440.10">
    <property type="entry name" value="L,D-transpeptidase catalytic domain-like"/>
    <property type="match status" value="1"/>
</dbReference>
<protein>
    <submittedName>
        <fullName evidence="9">L,D-transpeptidase-like protein</fullName>
    </submittedName>
</protein>
<dbReference type="PANTHER" id="PTHR30582:SF2">
    <property type="entry name" value="L,D-TRANSPEPTIDASE YCIB-RELATED"/>
    <property type="match status" value="1"/>
</dbReference>
<dbReference type="Pfam" id="PF03734">
    <property type="entry name" value="YkuD"/>
    <property type="match status" value="1"/>
</dbReference>
<feature type="active site" description="Proton donor/acceptor" evidence="6">
    <location>
        <position position="213"/>
    </location>
</feature>
<evidence type="ECO:0000256" key="1">
    <source>
        <dbReference type="ARBA" id="ARBA00004752"/>
    </source>
</evidence>
<dbReference type="SUPFAM" id="SSF47090">
    <property type="entry name" value="PGBD-like"/>
    <property type="match status" value="1"/>
</dbReference>
<dbReference type="Proteomes" id="UP000317422">
    <property type="component" value="Unassembled WGS sequence"/>
</dbReference>
<dbReference type="GO" id="GO:0005576">
    <property type="term" value="C:extracellular region"/>
    <property type="evidence" value="ECO:0007669"/>
    <property type="project" value="TreeGrafter"/>
</dbReference>
<dbReference type="EMBL" id="VFQC01000002">
    <property type="protein sequence ID" value="TQN28509.1"/>
    <property type="molecule type" value="Genomic_DNA"/>
</dbReference>
<keyword evidence="10" id="KW-1185">Reference proteome</keyword>
<dbReference type="Gene3D" id="1.10.101.10">
    <property type="entry name" value="PGBD-like superfamily/PGBD"/>
    <property type="match status" value="1"/>
</dbReference>
<dbReference type="InterPro" id="IPR005490">
    <property type="entry name" value="LD_TPept_cat_dom"/>
</dbReference>
<feature type="chain" id="PRO_5021802599" evidence="7">
    <location>
        <begin position="32"/>
        <end position="253"/>
    </location>
</feature>
<evidence type="ECO:0000256" key="5">
    <source>
        <dbReference type="ARBA" id="ARBA00023316"/>
    </source>
</evidence>
<keyword evidence="7" id="KW-0732">Signal</keyword>
<evidence type="ECO:0000256" key="7">
    <source>
        <dbReference type="SAM" id="SignalP"/>
    </source>
</evidence>
<dbReference type="Pfam" id="PF01471">
    <property type="entry name" value="PG_binding_1"/>
    <property type="match status" value="1"/>
</dbReference>
<keyword evidence="3 6" id="KW-0133">Cell shape</keyword>
<reference evidence="9 10" key="1">
    <citation type="submission" date="2019-06" db="EMBL/GenBank/DDBJ databases">
        <title>Sequencing the genomes of 1000 actinobacteria strains.</title>
        <authorList>
            <person name="Klenk H.-P."/>
        </authorList>
    </citation>
    <scope>NUCLEOTIDE SEQUENCE [LARGE SCALE GENOMIC DNA]</scope>
    <source>
        <strain evidence="9 10">DSM 45015</strain>
    </source>
</reference>
<dbReference type="GO" id="GO:0071555">
    <property type="term" value="P:cell wall organization"/>
    <property type="evidence" value="ECO:0007669"/>
    <property type="project" value="UniProtKB-UniRule"/>
</dbReference>
<keyword evidence="4 6" id="KW-0573">Peptidoglycan synthesis</keyword>
<comment type="caution">
    <text evidence="9">The sequence shown here is derived from an EMBL/GenBank/DDBJ whole genome shotgun (WGS) entry which is preliminary data.</text>
</comment>
<dbReference type="PANTHER" id="PTHR30582">
    <property type="entry name" value="L,D-TRANSPEPTIDASE"/>
    <property type="match status" value="1"/>
</dbReference>
<dbReference type="GO" id="GO:0016740">
    <property type="term" value="F:transferase activity"/>
    <property type="evidence" value="ECO:0007669"/>
    <property type="project" value="UniProtKB-KW"/>
</dbReference>
<keyword evidence="5 6" id="KW-0961">Cell wall biogenesis/degradation</keyword>
<organism evidence="9 10">
    <name type="scientific">Haloactinospora alba</name>
    <dbReference type="NCBI Taxonomy" id="405555"/>
    <lineage>
        <taxon>Bacteria</taxon>
        <taxon>Bacillati</taxon>
        <taxon>Actinomycetota</taxon>
        <taxon>Actinomycetes</taxon>
        <taxon>Streptosporangiales</taxon>
        <taxon>Nocardiopsidaceae</taxon>
        <taxon>Haloactinospora</taxon>
    </lineage>
</organism>
<evidence type="ECO:0000259" key="8">
    <source>
        <dbReference type="PROSITE" id="PS52029"/>
    </source>
</evidence>
<evidence type="ECO:0000256" key="6">
    <source>
        <dbReference type="PROSITE-ProRule" id="PRU01373"/>
    </source>
</evidence>
<feature type="domain" description="L,D-TPase catalytic" evidence="8">
    <location>
        <begin position="134"/>
        <end position="253"/>
    </location>
</feature>
<proteinExistence type="predicted"/>
<dbReference type="GO" id="GO:0071972">
    <property type="term" value="F:peptidoglycan L,D-transpeptidase activity"/>
    <property type="evidence" value="ECO:0007669"/>
    <property type="project" value="TreeGrafter"/>
</dbReference>
<dbReference type="AlphaFoldDB" id="A0A543N9M9"/>
<feature type="active site" description="Nucleophile" evidence="6">
    <location>
        <position position="227"/>
    </location>
</feature>
<name>A0A543N9M9_9ACTN</name>
<evidence type="ECO:0000256" key="2">
    <source>
        <dbReference type="ARBA" id="ARBA00022679"/>
    </source>
</evidence>
<evidence type="ECO:0000256" key="4">
    <source>
        <dbReference type="ARBA" id="ARBA00022984"/>
    </source>
</evidence>
<dbReference type="GO" id="GO:0018104">
    <property type="term" value="P:peptidoglycan-protein cross-linking"/>
    <property type="evidence" value="ECO:0007669"/>
    <property type="project" value="TreeGrafter"/>
</dbReference>
<evidence type="ECO:0000256" key="3">
    <source>
        <dbReference type="ARBA" id="ARBA00022960"/>
    </source>
</evidence>